<name>A0A5N5MM79_9ROSI</name>
<dbReference type="AlphaFoldDB" id="A0A5N5MM79"/>
<comment type="caution">
    <text evidence="1">The sequence shown here is derived from an EMBL/GenBank/DDBJ whole genome shotgun (WGS) entry which is preliminary data.</text>
</comment>
<keyword evidence="2" id="KW-1185">Reference proteome</keyword>
<organism evidence="1 2">
    <name type="scientific">Salix brachista</name>
    <dbReference type="NCBI Taxonomy" id="2182728"/>
    <lineage>
        <taxon>Eukaryota</taxon>
        <taxon>Viridiplantae</taxon>
        <taxon>Streptophyta</taxon>
        <taxon>Embryophyta</taxon>
        <taxon>Tracheophyta</taxon>
        <taxon>Spermatophyta</taxon>
        <taxon>Magnoliopsida</taxon>
        <taxon>eudicotyledons</taxon>
        <taxon>Gunneridae</taxon>
        <taxon>Pentapetalae</taxon>
        <taxon>rosids</taxon>
        <taxon>fabids</taxon>
        <taxon>Malpighiales</taxon>
        <taxon>Salicaceae</taxon>
        <taxon>Saliceae</taxon>
        <taxon>Salix</taxon>
    </lineage>
</organism>
<evidence type="ECO:0000313" key="1">
    <source>
        <dbReference type="EMBL" id="KAB5556280.1"/>
    </source>
</evidence>
<dbReference type="InterPro" id="IPR019410">
    <property type="entry name" value="Methyltransf_16"/>
</dbReference>
<evidence type="ECO:0000313" key="2">
    <source>
        <dbReference type="Proteomes" id="UP000326939"/>
    </source>
</evidence>
<dbReference type="Gene3D" id="3.40.50.150">
    <property type="entry name" value="Vaccinia Virus protein VP39"/>
    <property type="match status" value="1"/>
</dbReference>
<dbReference type="Proteomes" id="UP000326939">
    <property type="component" value="Chromosome 5"/>
</dbReference>
<dbReference type="PANTHER" id="PTHR14614:SF130">
    <property type="entry name" value="PROTEIN-LYSINE N-METHYLTRANSFERASE EEF2KMT"/>
    <property type="match status" value="1"/>
</dbReference>
<gene>
    <name evidence="1" type="ORF">DKX38_007189</name>
</gene>
<accession>A0A5N5MM79</accession>
<dbReference type="InterPro" id="IPR029063">
    <property type="entry name" value="SAM-dependent_MTases_sf"/>
</dbReference>
<dbReference type="EMBL" id="VDCV01000005">
    <property type="protein sequence ID" value="KAB5556280.1"/>
    <property type="molecule type" value="Genomic_DNA"/>
</dbReference>
<evidence type="ECO:0008006" key="3">
    <source>
        <dbReference type="Google" id="ProtNLM"/>
    </source>
</evidence>
<dbReference type="Pfam" id="PF10294">
    <property type="entry name" value="Methyltransf_16"/>
    <property type="match status" value="2"/>
</dbReference>
<dbReference type="PANTHER" id="PTHR14614">
    <property type="entry name" value="HEPATOCELLULAR CARCINOMA-ASSOCIATED ANTIGEN"/>
    <property type="match status" value="1"/>
</dbReference>
<dbReference type="SUPFAM" id="SSF53335">
    <property type="entry name" value="S-adenosyl-L-methionine-dependent methyltransferases"/>
    <property type="match status" value="1"/>
</dbReference>
<protein>
    <recommendedName>
        <fullName evidence="3">FAM86 N-terminal domain-containing protein</fullName>
    </recommendedName>
</protein>
<reference evidence="2" key="1">
    <citation type="journal article" date="2019" name="Gigascience">
        <title>De novo genome assembly of the endangered Acer yangbiense, a plant species with extremely small populations endemic to Yunnan Province, China.</title>
        <authorList>
            <person name="Yang J."/>
            <person name="Wariss H.M."/>
            <person name="Tao L."/>
            <person name="Zhang R."/>
            <person name="Yun Q."/>
            <person name="Hollingsworth P."/>
            <person name="Dao Z."/>
            <person name="Luo G."/>
            <person name="Guo H."/>
            <person name="Ma Y."/>
            <person name="Sun W."/>
        </authorList>
    </citation>
    <scope>NUCLEOTIDE SEQUENCE [LARGE SCALE GENOMIC DNA]</scope>
    <source>
        <strain evidence="2">cv. br00</strain>
    </source>
</reference>
<sequence length="571" mass="62174">MAEPKLDPTIPPGLHLISAFLSMEPTETLLSLSRECGGGLVTEGVQRFIWEHCISNEAGEEGFGPYLKNFLKKLISEVESRNGTVLDELYEQCGYYMSSLKDNALVKGSARVCKCISFLFPDDDLVFSACELPSCPKSSNLVVPLHCSLNMLEGDTGYASHLIPYMNVSSMEDIGTSSSRAPFSVTTRARTTTTCTSRASFTSSSKSAKEHLNPPGLTYALGARGASLAAVTVRPPDWLLVEAAPRMVWSLAILGGFWPSVAVNFPFIGSVSGDPRRRLLPLTVASTPVGRCSVWPSSLFLSEFVLSFPDIFSNKSCFEVGSGVGLVGICLSHVKASQVILSDGDLSALSNMKINLELNQLSAETDVLKRFGKDPNTVKVDMDKKSTVKCFHLPWESATESELQEHLPDIILGADIIYDPSSLPHLVRVLAILLKQKKAYSQTREESCKGQFPEAKHFVVNGASEGKSFLARDLHGSECVTIQNGNGNGTDPRRVVELNGGSSVARLKKRPVAYIASVIRNIDTFNCFLKLAEAANLVITDITEALVPLNLLPYMQSYNRSSLRLFTVKCK</sequence>
<proteinExistence type="predicted"/>